<dbReference type="HOGENOM" id="CLU_193687_0_0_12"/>
<dbReference type="AlphaFoldDB" id="G8QYX0"/>
<accession>G8QYX0</accession>
<gene>
    <name evidence="1" type="ordered locus">SpiGrapes_3082</name>
</gene>
<dbReference type="EMBL" id="CP003155">
    <property type="protein sequence ID" value="AEV30829.1"/>
    <property type="molecule type" value="Genomic_DNA"/>
</dbReference>
<dbReference type="OrthoDB" id="1373641at2"/>
<reference evidence="1 2" key="1">
    <citation type="submission" date="2011-11" db="EMBL/GenBank/DDBJ databases">
        <title>Complete sequence of Spirochaeta sp. grapes.</title>
        <authorList>
            <consortium name="US DOE Joint Genome Institute"/>
            <person name="Lucas S."/>
            <person name="Han J."/>
            <person name="Lapidus A."/>
            <person name="Cheng J.-F."/>
            <person name="Goodwin L."/>
            <person name="Pitluck S."/>
            <person name="Peters L."/>
            <person name="Ovchinnikova G."/>
            <person name="Munk A.C."/>
            <person name="Detter J.C."/>
            <person name="Han C."/>
            <person name="Tapia R."/>
            <person name="Land M."/>
            <person name="Hauser L."/>
            <person name="Kyrpides N."/>
            <person name="Ivanova N."/>
            <person name="Pagani I."/>
            <person name="Ritalahtilisa K."/>
            <person name="Loeffler F."/>
            <person name="Woyke T."/>
        </authorList>
    </citation>
    <scope>NUCLEOTIDE SEQUENCE [LARGE SCALE GENOMIC DNA]</scope>
    <source>
        <strain evidence="2">ATCC BAA-1885 / DSM 22778 / Grapes</strain>
    </source>
</reference>
<evidence type="ECO:0000313" key="1">
    <source>
        <dbReference type="EMBL" id="AEV30829.1"/>
    </source>
</evidence>
<dbReference type="eggNOG" id="ENOG503189H">
    <property type="taxonomic scope" value="Bacteria"/>
</dbReference>
<name>G8QYX0_SPHPG</name>
<dbReference type="STRING" id="158190.SpiGrapes_3082"/>
<dbReference type="RefSeq" id="WP_014271668.1">
    <property type="nucleotide sequence ID" value="NC_016633.1"/>
</dbReference>
<evidence type="ECO:0000313" key="2">
    <source>
        <dbReference type="Proteomes" id="UP000005632"/>
    </source>
</evidence>
<proteinExistence type="predicted"/>
<protein>
    <submittedName>
        <fullName evidence="1">Uncharacterized protein</fullName>
    </submittedName>
</protein>
<dbReference type="Proteomes" id="UP000005632">
    <property type="component" value="Chromosome"/>
</dbReference>
<keyword evidence="2" id="KW-1185">Reference proteome</keyword>
<organism evidence="1 2">
    <name type="scientific">Sphaerochaeta pleomorpha (strain ATCC BAA-1885 / DSM 22778 / Grapes)</name>
    <dbReference type="NCBI Taxonomy" id="158190"/>
    <lineage>
        <taxon>Bacteria</taxon>
        <taxon>Pseudomonadati</taxon>
        <taxon>Spirochaetota</taxon>
        <taxon>Spirochaetia</taxon>
        <taxon>Spirochaetales</taxon>
        <taxon>Sphaerochaetaceae</taxon>
        <taxon>Sphaerochaeta</taxon>
    </lineage>
</organism>
<sequence>MARKVEKCPKCGSSNVIPIAYGEPGPKIWKEQIEGRIILGGCNIFEDSPNVHCKDCKYEWKKQKHWLAMIKPEKY</sequence>
<dbReference type="KEGG" id="sgp:SpiGrapes_3082"/>